<keyword evidence="1" id="KW-0812">Transmembrane</keyword>
<name>A0AAP2RF84_9EURY</name>
<evidence type="ECO:0000313" key="2">
    <source>
        <dbReference type="EMBL" id="MCD1296289.1"/>
    </source>
</evidence>
<reference evidence="2 3" key="1">
    <citation type="submission" date="2017-11" db="EMBL/GenBank/DDBJ databases">
        <title>Isolation and Characterization of Family Methanocellaceae Species from Potential Methane Hydrate Area Offshore Southwestern Taiwan.</title>
        <authorList>
            <person name="Zhang W.-L."/>
            <person name="Chen W.-C."/>
            <person name="Lai M.-C."/>
            <person name="Chen S.-C."/>
        </authorList>
    </citation>
    <scope>NUCLEOTIDE SEQUENCE [LARGE SCALE GENOMIC DNA]</scope>
    <source>
        <strain evidence="2 3">CWC-04</strain>
    </source>
</reference>
<evidence type="ECO:0000256" key="1">
    <source>
        <dbReference type="SAM" id="Phobius"/>
    </source>
</evidence>
<proteinExistence type="predicted"/>
<protein>
    <submittedName>
        <fullName evidence="2">Uncharacterized protein</fullName>
    </submittedName>
</protein>
<keyword evidence="1" id="KW-1133">Transmembrane helix</keyword>
<evidence type="ECO:0000313" key="3">
    <source>
        <dbReference type="Proteomes" id="UP001320159"/>
    </source>
</evidence>
<sequence length="207" mass="22986">MDIMDSLYGFFGTSDVKIVAADILVAVVLAVSITYLVLEVLRIISEYTRKEELVEETIENAPVAESLPEKVEVISPPEKPVVSIRPVIEVLKGTLQESTKAIVDKYELESLTIASYDGLPITSTAGTPDEEAAIYTNKYNEIKKTQNSYFFIEEENIHLYEFESGSSKLVGVAKKKGKMSPEEIKGLKEDTKKIIDNFATVNKKSTI</sequence>
<accession>A0AAP2RF84</accession>
<keyword evidence="1" id="KW-0472">Membrane</keyword>
<gene>
    <name evidence="2" type="ORF">CUJ83_14900</name>
</gene>
<feature type="transmembrane region" description="Helical" evidence="1">
    <location>
        <begin position="20"/>
        <end position="41"/>
    </location>
</feature>
<dbReference type="EMBL" id="PGCK01000016">
    <property type="protein sequence ID" value="MCD1296289.1"/>
    <property type="molecule type" value="Genomic_DNA"/>
</dbReference>
<organism evidence="2 3">
    <name type="scientific">Methanooceanicella nereidis</name>
    <dbReference type="NCBI Taxonomy" id="2052831"/>
    <lineage>
        <taxon>Archaea</taxon>
        <taxon>Methanobacteriati</taxon>
        <taxon>Methanobacteriota</taxon>
        <taxon>Stenosarchaea group</taxon>
        <taxon>Methanomicrobia</taxon>
        <taxon>Methanocellales</taxon>
        <taxon>Methanocellaceae</taxon>
        <taxon>Methanooceanicella</taxon>
    </lineage>
</organism>
<comment type="caution">
    <text evidence="2">The sequence shown here is derived from an EMBL/GenBank/DDBJ whole genome shotgun (WGS) entry which is preliminary data.</text>
</comment>
<dbReference type="RefSeq" id="WP_230743289.1">
    <property type="nucleotide sequence ID" value="NZ_PGCK01000016.1"/>
</dbReference>
<dbReference type="Proteomes" id="UP001320159">
    <property type="component" value="Unassembled WGS sequence"/>
</dbReference>
<dbReference type="AlphaFoldDB" id="A0AAP2RF84"/>
<keyword evidence="3" id="KW-1185">Reference proteome</keyword>